<dbReference type="KEGG" id="mer:MMINT_09550"/>
<dbReference type="STRING" id="1295009.MMINT_09550"/>
<evidence type="ECO:0000313" key="1">
    <source>
        <dbReference type="EMBL" id="AGN26309.1"/>
    </source>
</evidence>
<accession>R9T6S4</accession>
<gene>
    <name evidence="1" type="ORF">MMINT_09550</name>
</gene>
<evidence type="ECO:0000313" key="2">
    <source>
        <dbReference type="Proteomes" id="UP000014070"/>
    </source>
</evidence>
<organism evidence="1 2">
    <name type="scientific">Methanomassiliicoccus intestinalis (strain Issoire-Mx1)</name>
    <dbReference type="NCBI Taxonomy" id="1295009"/>
    <lineage>
        <taxon>Archaea</taxon>
        <taxon>Methanobacteriati</taxon>
        <taxon>Thermoplasmatota</taxon>
        <taxon>Thermoplasmata</taxon>
        <taxon>Methanomassiliicoccales</taxon>
        <taxon>Methanomassiliicoccaceae</taxon>
        <taxon>Methanomassiliicoccus</taxon>
    </lineage>
</organism>
<dbReference type="EMBL" id="CP005934">
    <property type="protein sequence ID" value="AGN26309.1"/>
    <property type="molecule type" value="Genomic_DNA"/>
</dbReference>
<dbReference type="Proteomes" id="UP000014070">
    <property type="component" value="Chromosome"/>
</dbReference>
<dbReference type="InParanoid" id="R9T6S4"/>
<keyword evidence="2" id="KW-1185">Reference proteome</keyword>
<dbReference type="AlphaFoldDB" id="R9T6S4"/>
<proteinExistence type="predicted"/>
<dbReference type="HOGENOM" id="CLU_2930009_0_0_2"/>
<reference evidence="1 2" key="1">
    <citation type="journal article" date="2013" name="Genome Announc.">
        <title>Genome sequence of 'Candidatus Methanomassiliicoccus intestinalis' Issoire-Mx1, a third thermoplasmatales-related methanogenic archaeon from human feces.</title>
        <authorList>
            <person name="Borrel G."/>
            <person name="Harris H.M."/>
            <person name="Parisot N."/>
            <person name="Gaci N."/>
            <person name="Tottey W."/>
            <person name="Mihajlovski A."/>
            <person name="Deane J."/>
            <person name="Gribaldo S."/>
            <person name="Bardot O."/>
            <person name="Peyretaillade E."/>
            <person name="Peyret P."/>
            <person name="O'Toole P.W."/>
            <person name="Brugere J.F."/>
        </authorList>
    </citation>
    <scope>NUCLEOTIDE SEQUENCE [LARGE SCALE GENOMIC DNA]</scope>
    <source>
        <strain evidence="1 2">Issoire-Mx1</strain>
    </source>
</reference>
<sequence>MDFDSEAYIFTYFTIVEWMPKYHANSVLGIVCDVELDGVSLSQEEARELVDSEMGDIDDY</sequence>
<protein>
    <submittedName>
        <fullName evidence="1">Uncharacterized protein</fullName>
    </submittedName>
</protein>
<name>R9T6S4_METII</name>